<dbReference type="PANTHER" id="PTHR24421:SF10">
    <property type="entry name" value="NITRATE_NITRITE SENSOR PROTEIN NARQ"/>
    <property type="match status" value="1"/>
</dbReference>
<dbReference type="SUPFAM" id="SSF55874">
    <property type="entry name" value="ATPase domain of HSP90 chaperone/DNA topoisomerase II/histidine kinase"/>
    <property type="match status" value="1"/>
</dbReference>
<dbReference type="EC" id="2.7.13.3" evidence="2"/>
<dbReference type="PANTHER" id="PTHR24421">
    <property type="entry name" value="NITRATE/NITRITE SENSOR PROTEIN NARX-RELATED"/>
    <property type="match status" value="1"/>
</dbReference>
<evidence type="ECO:0000313" key="8">
    <source>
        <dbReference type="Proteomes" id="UP000276899"/>
    </source>
</evidence>
<accession>A0A3S4ST03</accession>
<dbReference type="GO" id="GO:0000160">
    <property type="term" value="P:phosphorelay signal transduction system"/>
    <property type="evidence" value="ECO:0007669"/>
    <property type="project" value="UniProtKB-KW"/>
</dbReference>
<dbReference type="STRING" id="1278298.GCA_000428685_02386"/>
<dbReference type="CDD" id="cd16917">
    <property type="entry name" value="HATPase_UhpB-NarQ-NarX-like"/>
    <property type="match status" value="1"/>
</dbReference>
<proteinExistence type="predicted"/>
<evidence type="ECO:0000256" key="3">
    <source>
        <dbReference type="ARBA" id="ARBA00022679"/>
    </source>
</evidence>
<keyword evidence="4 7" id="KW-0418">Kinase</keyword>
<comment type="catalytic activity">
    <reaction evidence="1">
        <text>ATP + protein L-histidine = ADP + protein N-phospho-L-histidine.</text>
        <dbReference type="EC" id="2.7.13.3"/>
    </reaction>
</comment>
<feature type="transmembrane region" description="Helical" evidence="6">
    <location>
        <begin position="29"/>
        <end position="49"/>
    </location>
</feature>
<keyword evidence="3" id="KW-0808">Transferase</keyword>
<feature type="transmembrane region" description="Helical" evidence="6">
    <location>
        <begin position="155"/>
        <end position="172"/>
    </location>
</feature>
<feature type="transmembrane region" description="Helical" evidence="6">
    <location>
        <begin position="56"/>
        <end position="78"/>
    </location>
</feature>
<keyword evidence="8" id="KW-1185">Reference proteome</keyword>
<keyword evidence="6" id="KW-0472">Membrane</keyword>
<feature type="transmembrane region" description="Helical" evidence="6">
    <location>
        <begin position="124"/>
        <end position="143"/>
    </location>
</feature>
<feature type="transmembrane region" description="Helical" evidence="6">
    <location>
        <begin position="98"/>
        <end position="117"/>
    </location>
</feature>
<organism evidence="7 8">
    <name type="scientific">Actinomyces slackii</name>
    <dbReference type="NCBI Taxonomy" id="52774"/>
    <lineage>
        <taxon>Bacteria</taxon>
        <taxon>Bacillati</taxon>
        <taxon>Actinomycetota</taxon>
        <taxon>Actinomycetes</taxon>
        <taxon>Actinomycetales</taxon>
        <taxon>Actinomycetaceae</taxon>
        <taxon>Actinomyces</taxon>
    </lineage>
</organism>
<reference evidence="7 8" key="1">
    <citation type="submission" date="2018-12" db="EMBL/GenBank/DDBJ databases">
        <authorList>
            <consortium name="Pathogen Informatics"/>
        </authorList>
    </citation>
    <scope>NUCLEOTIDE SEQUENCE [LARGE SCALE GENOMIC DNA]</scope>
    <source>
        <strain evidence="7 8">NCTC11923</strain>
    </source>
</reference>
<dbReference type="EMBL" id="LR134363">
    <property type="protein sequence ID" value="VEG74366.1"/>
    <property type="molecule type" value="Genomic_DNA"/>
</dbReference>
<protein>
    <recommendedName>
        <fullName evidence="2">histidine kinase</fullName>
        <ecNumber evidence="2">2.7.13.3</ecNumber>
    </recommendedName>
</protein>
<gene>
    <name evidence="7" type="ORF">NCTC11923_01000</name>
</gene>
<dbReference type="KEGG" id="asla:NCTC11923_01000"/>
<dbReference type="InterPro" id="IPR036890">
    <property type="entry name" value="HATPase_C_sf"/>
</dbReference>
<evidence type="ECO:0000256" key="1">
    <source>
        <dbReference type="ARBA" id="ARBA00000085"/>
    </source>
</evidence>
<evidence type="ECO:0000256" key="4">
    <source>
        <dbReference type="ARBA" id="ARBA00022777"/>
    </source>
</evidence>
<dbReference type="AlphaFoldDB" id="A0A3S4ST03"/>
<dbReference type="Proteomes" id="UP000276899">
    <property type="component" value="Chromosome"/>
</dbReference>
<evidence type="ECO:0000313" key="7">
    <source>
        <dbReference type="EMBL" id="VEG74366.1"/>
    </source>
</evidence>
<sequence length="399" mass="42013">MARAARLPGLVTGLLAPTRLTVWTPRLRTHLLCLACATLLTLAAVAALVPDRRTDAFYMVTLLISGLGVAVLSVAPLISSGLCLGTLYAFLLALGDAAPAGPSLPAIGPWLCASVLLTRGFSRLSAYGLVLISLGGSVIGHHSNVVSNSALATDFTYTMLVGTICLIVAELMRQPRMEAEAAARRHEADMRNQRLLIVSELHDTVVRDLTQAVMRAEQARLAQPDAPLVGELGAMTSSVRTAVDQLRSSLRSMNDMADQVPLDVLASSAPRSLTEVVDETRRTLAARGISLETAGLEALESARIGPGLRQQLVRMLGELTTNMAKHAAPGPARLVVEHDGMSLEAMSSNTVDAGTEADPVASSGLGLVGVRRRVEALGGTLNVSRTPDRFTVVLSVPVV</sequence>
<evidence type="ECO:0000256" key="2">
    <source>
        <dbReference type="ARBA" id="ARBA00012438"/>
    </source>
</evidence>
<keyword evidence="6" id="KW-1133">Transmembrane helix</keyword>
<name>A0A3S4ST03_9ACTO</name>
<evidence type="ECO:0000256" key="6">
    <source>
        <dbReference type="SAM" id="Phobius"/>
    </source>
</evidence>
<dbReference type="InterPro" id="IPR050482">
    <property type="entry name" value="Sensor_HK_TwoCompSys"/>
</dbReference>
<keyword evidence="5" id="KW-0902">Two-component regulatory system</keyword>
<dbReference type="Gene3D" id="3.30.565.10">
    <property type="entry name" value="Histidine kinase-like ATPase, C-terminal domain"/>
    <property type="match status" value="1"/>
</dbReference>
<evidence type="ECO:0000256" key="5">
    <source>
        <dbReference type="ARBA" id="ARBA00023012"/>
    </source>
</evidence>
<dbReference type="GO" id="GO:0004673">
    <property type="term" value="F:protein histidine kinase activity"/>
    <property type="evidence" value="ECO:0007669"/>
    <property type="project" value="UniProtKB-EC"/>
</dbReference>
<keyword evidence="6" id="KW-0812">Transmembrane</keyword>